<evidence type="ECO:0000313" key="2">
    <source>
        <dbReference type="EMBL" id="CAG9322290.1"/>
    </source>
</evidence>
<feature type="domain" description="Arrestin-like N-terminal" evidence="1">
    <location>
        <begin position="36"/>
        <end position="160"/>
    </location>
</feature>
<evidence type="ECO:0000313" key="3">
    <source>
        <dbReference type="Proteomes" id="UP001162131"/>
    </source>
</evidence>
<dbReference type="Gene3D" id="2.60.40.640">
    <property type="match status" value="1"/>
</dbReference>
<evidence type="ECO:0000259" key="1">
    <source>
        <dbReference type="Pfam" id="PF00339"/>
    </source>
</evidence>
<name>A0AAU9JKL7_9CILI</name>
<comment type="caution">
    <text evidence="2">The sequence shown here is derived from an EMBL/GenBank/DDBJ whole genome shotgun (WGS) entry which is preliminary data.</text>
</comment>
<dbReference type="AlphaFoldDB" id="A0AAU9JKL7"/>
<dbReference type="Pfam" id="PF00339">
    <property type="entry name" value="Arrestin_N"/>
    <property type="match status" value="1"/>
</dbReference>
<dbReference type="SUPFAM" id="SSF81296">
    <property type="entry name" value="E set domains"/>
    <property type="match status" value="1"/>
</dbReference>
<sequence>MEDSISTSDTFLVDDRSARESQNYQFLHISLDSLFFTAGDNLSGDILLNLSSRNSPSLVSLKVLGIESVKVIKPNGQTAEEQKCIFKVDSKLQQWAENTPSGQFSFPFTFKTPQFSPASFSFSSTDPEGNQIFAKVEYTITAEFISQDQIIISSQKEITLRNKNSRLPIKKTVSAHQAIKSCFCFSQGYSTITLANEMSEHSTIGQLSNFKIDLKDSLPVSPISMVVQVIFDINLTIPGDKEYFYSTIVTRIMPNIKHEGINMAGLRFEADLDKILYGDNPCSNDGSLFKAEYKAQVFVLYNVGCRTKKVQAELDLHVNPRIYEGEELRLPNRWSPRFGPITNLIVENTKLINDEKNWKSA</sequence>
<gene>
    <name evidence="2" type="ORF">BSTOLATCC_MIC30663</name>
</gene>
<keyword evidence="3" id="KW-1185">Reference proteome</keyword>
<dbReference type="EMBL" id="CAJZBQ010000030">
    <property type="protein sequence ID" value="CAG9322290.1"/>
    <property type="molecule type" value="Genomic_DNA"/>
</dbReference>
<proteinExistence type="predicted"/>
<organism evidence="2 3">
    <name type="scientific">Blepharisma stoltei</name>
    <dbReference type="NCBI Taxonomy" id="1481888"/>
    <lineage>
        <taxon>Eukaryota</taxon>
        <taxon>Sar</taxon>
        <taxon>Alveolata</taxon>
        <taxon>Ciliophora</taxon>
        <taxon>Postciliodesmatophora</taxon>
        <taxon>Heterotrichea</taxon>
        <taxon>Heterotrichida</taxon>
        <taxon>Blepharismidae</taxon>
        <taxon>Blepharisma</taxon>
    </lineage>
</organism>
<dbReference type="Proteomes" id="UP001162131">
    <property type="component" value="Unassembled WGS sequence"/>
</dbReference>
<dbReference type="InterPro" id="IPR014752">
    <property type="entry name" value="Arrestin-like_C"/>
</dbReference>
<accession>A0AAU9JKL7</accession>
<dbReference type="InterPro" id="IPR011021">
    <property type="entry name" value="Arrestin-like_N"/>
</dbReference>
<reference evidence="2" key="1">
    <citation type="submission" date="2021-09" db="EMBL/GenBank/DDBJ databases">
        <authorList>
            <consortium name="AG Swart"/>
            <person name="Singh M."/>
            <person name="Singh A."/>
            <person name="Seah K."/>
            <person name="Emmerich C."/>
        </authorList>
    </citation>
    <scope>NUCLEOTIDE SEQUENCE</scope>
    <source>
        <strain evidence="2">ATCC30299</strain>
    </source>
</reference>
<dbReference type="InterPro" id="IPR014756">
    <property type="entry name" value="Ig_E-set"/>
</dbReference>
<protein>
    <recommendedName>
        <fullName evidence="1">Arrestin-like N-terminal domain-containing protein</fullName>
    </recommendedName>
</protein>